<proteinExistence type="predicted"/>
<sequence length="243" mass="27074">MAITTPPFLPQRSLEELHVTSILALIGHFGANGGYRGATPVSPADAPRQITEVKMHLADTLHGSVVDLLIAGSSTVAATILYILLHCAANPDAVQARIHEEIDAVVGSCRSPKWEDHNGMPYTMAVIWEMYRWKTVSTLNLPREVAEDVVLNGYLIPKGTIVVANNWATHNDPRYWKNPEQFDPSRFLTPDESQLLPSPEYLMPFSIVTESYLDALIKLVSRDHRQGIISGFWLATFEFVKKP</sequence>
<gene>
    <name evidence="1" type="ORF">HPB47_013197</name>
</gene>
<dbReference type="EMBL" id="JABSTQ010001173">
    <property type="protein sequence ID" value="KAG0444941.1"/>
    <property type="molecule type" value="Genomic_DNA"/>
</dbReference>
<dbReference type="Proteomes" id="UP000805193">
    <property type="component" value="Unassembled WGS sequence"/>
</dbReference>
<reference evidence="1 2" key="1">
    <citation type="journal article" date="2020" name="Cell">
        <title>Large-Scale Comparative Analyses of Tick Genomes Elucidate Their Genetic Diversity and Vector Capacities.</title>
        <authorList>
            <consortium name="Tick Genome and Microbiome Consortium (TIGMIC)"/>
            <person name="Jia N."/>
            <person name="Wang J."/>
            <person name="Shi W."/>
            <person name="Du L."/>
            <person name="Sun Y."/>
            <person name="Zhan W."/>
            <person name="Jiang J.F."/>
            <person name="Wang Q."/>
            <person name="Zhang B."/>
            <person name="Ji P."/>
            <person name="Bell-Sakyi L."/>
            <person name="Cui X.M."/>
            <person name="Yuan T.T."/>
            <person name="Jiang B.G."/>
            <person name="Yang W.F."/>
            <person name="Lam T.T."/>
            <person name="Chang Q.C."/>
            <person name="Ding S.J."/>
            <person name="Wang X.J."/>
            <person name="Zhu J.G."/>
            <person name="Ruan X.D."/>
            <person name="Zhao L."/>
            <person name="Wei J.T."/>
            <person name="Ye R.Z."/>
            <person name="Que T.C."/>
            <person name="Du C.H."/>
            <person name="Zhou Y.H."/>
            <person name="Cheng J.X."/>
            <person name="Dai P.F."/>
            <person name="Guo W.B."/>
            <person name="Han X.H."/>
            <person name="Huang E.J."/>
            <person name="Li L.F."/>
            <person name="Wei W."/>
            <person name="Gao Y.C."/>
            <person name="Liu J.Z."/>
            <person name="Shao H.Z."/>
            <person name="Wang X."/>
            <person name="Wang C.C."/>
            <person name="Yang T.C."/>
            <person name="Huo Q.B."/>
            <person name="Li W."/>
            <person name="Chen H.Y."/>
            <person name="Chen S.E."/>
            <person name="Zhou L.G."/>
            <person name="Ni X.B."/>
            <person name="Tian J.H."/>
            <person name="Sheng Y."/>
            <person name="Liu T."/>
            <person name="Pan Y.S."/>
            <person name="Xia L.Y."/>
            <person name="Li J."/>
            <person name="Zhao F."/>
            <person name="Cao W.C."/>
        </authorList>
    </citation>
    <scope>NUCLEOTIDE SEQUENCE [LARGE SCALE GENOMIC DNA]</scope>
    <source>
        <strain evidence="1">Iper-2018</strain>
    </source>
</reference>
<comment type="caution">
    <text evidence="1">The sequence shown here is derived from an EMBL/GenBank/DDBJ whole genome shotgun (WGS) entry which is preliminary data.</text>
</comment>
<keyword evidence="2" id="KW-1185">Reference proteome</keyword>
<evidence type="ECO:0000313" key="2">
    <source>
        <dbReference type="Proteomes" id="UP000805193"/>
    </source>
</evidence>
<organism evidence="1 2">
    <name type="scientific">Ixodes persulcatus</name>
    <name type="common">Taiga tick</name>
    <dbReference type="NCBI Taxonomy" id="34615"/>
    <lineage>
        <taxon>Eukaryota</taxon>
        <taxon>Metazoa</taxon>
        <taxon>Ecdysozoa</taxon>
        <taxon>Arthropoda</taxon>
        <taxon>Chelicerata</taxon>
        <taxon>Arachnida</taxon>
        <taxon>Acari</taxon>
        <taxon>Parasitiformes</taxon>
        <taxon>Ixodida</taxon>
        <taxon>Ixodoidea</taxon>
        <taxon>Ixodidae</taxon>
        <taxon>Ixodinae</taxon>
        <taxon>Ixodes</taxon>
    </lineage>
</organism>
<protein>
    <submittedName>
        <fullName evidence="1">Uncharacterized protein</fullName>
    </submittedName>
</protein>
<name>A0AC60QZ29_IXOPE</name>
<accession>A0AC60QZ29</accession>
<evidence type="ECO:0000313" key="1">
    <source>
        <dbReference type="EMBL" id="KAG0444941.1"/>
    </source>
</evidence>